<name>A0ABX4H5E6_9BACT</name>
<organism evidence="2 3">
    <name type="scientific">Mycoplasmopsis agassizii</name>
    <dbReference type="NCBI Taxonomy" id="33922"/>
    <lineage>
        <taxon>Bacteria</taxon>
        <taxon>Bacillati</taxon>
        <taxon>Mycoplasmatota</taxon>
        <taxon>Mycoplasmoidales</taxon>
        <taxon>Metamycoplasmataceae</taxon>
        <taxon>Mycoplasmopsis</taxon>
    </lineage>
</organism>
<evidence type="ECO:0000256" key="1">
    <source>
        <dbReference type="SAM" id="Phobius"/>
    </source>
</evidence>
<dbReference type="NCBIfam" id="NF045978">
    <property type="entry name" value="ComEA_MAG0490"/>
    <property type="match status" value="1"/>
</dbReference>
<proteinExistence type="predicted"/>
<accession>A0ABX4H5E6</accession>
<keyword evidence="3" id="KW-1185">Reference proteome</keyword>
<dbReference type="Proteomes" id="UP000217033">
    <property type="component" value="Unassembled WGS sequence"/>
</dbReference>
<keyword evidence="1" id="KW-0472">Membrane</keyword>
<feature type="transmembrane region" description="Helical" evidence="1">
    <location>
        <begin position="7"/>
        <end position="26"/>
    </location>
</feature>
<keyword evidence="1" id="KW-0812">Transmembrane</keyword>
<evidence type="ECO:0000313" key="2">
    <source>
        <dbReference type="EMBL" id="PAF55110.1"/>
    </source>
</evidence>
<dbReference type="RefSeq" id="WP_084232061.1">
    <property type="nucleotide sequence ID" value="NZ_FWXE01000003.1"/>
</dbReference>
<evidence type="ECO:0000313" key="3">
    <source>
        <dbReference type="Proteomes" id="UP000217033"/>
    </source>
</evidence>
<protein>
    <recommendedName>
        <fullName evidence="4">Competence protein ComEA</fullName>
    </recommendedName>
</protein>
<keyword evidence="1" id="KW-1133">Transmembrane helix</keyword>
<sequence>MRKIYKAIIASIILVAISATVGVYFFKDQIFPVVQKETPVEKDKVVVTFIGNVEKPGKYIFDKSTSLRKALSTVKIKANSAMKGLDLDQLLTDGKSYTILKNLKENNHFSDITEVSLKKLGLRSNQITELLKYKNSKTTYTWEEVENLPGIGAKSLEKIKEIYVI</sequence>
<evidence type="ECO:0008006" key="4">
    <source>
        <dbReference type="Google" id="ProtNLM"/>
    </source>
</evidence>
<dbReference type="EMBL" id="NQMN01000001">
    <property type="protein sequence ID" value="PAF55110.1"/>
    <property type="molecule type" value="Genomic_DNA"/>
</dbReference>
<reference evidence="2" key="1">
    <citation type="submission" date="2017-08" db="EMBL/GenBank/DDBJ databases">
        <authorList>
            <person name="Alvarez-Ponce D."/>
            <person name="Weitzman C.L."/>
            <person name="Tillett R.L."/>
            <person name="Sandmeier F.C."/>
            <person name="Tracy C.R."/>
        </authorList>
    </citation>
    <scope>NUCLEOTIDE SEQUENCE [LARGE SCALE GENOMIC DNA]</scope>
    <source>
        <strain evidence="2">PS6</strain>
    </source>
</reference>
<gene>
    <name evidence="2" type="ORF">CJF60_00270</name>
</gene>
<comment type="caution">
    <text evidence="2">The sequence shown here is derived from an EMBL/GenBank/DDBJ whole genome shotgun (WGS) entry which is preliminary data.</text>
</comment>